<dbReference type="PANTHER" id="PTHR43283">
    <property type="entry name" value="BETA-LACTAMASE-RELATED"/>
    <property type="match status" value="1"/>
</dbReference>
<dbReference type="SUPFAM" id="SSF56601">
    <property type="entry name" value="beta-lactamase/transpeptidase-like"/>
    <property type="match status" value="1"/>
</dbReference>
<accession>A0ABR9P810</accession>
<evidence type="ECO:0000256" key="2">
    <source>
        <dbReference type="SAM" id="Phobius"/>
    </source>
</evidence>
<keyword evidence="2" id="KW-0812">Transmembrane</keyword>
<keyword evidence="2" id="KW-0472">Membrane</keyword>
<dbReference type="Proteomes" id="UP000806528">
    <property type="component" value="Unassembled WGS sequence"/>
</dbReference>
<dbReference type="InterPro" id="IPR001466">
    <property type="entry name" value="Beta-lactam-related"/>
</dbReference>
<keyword evidence="2" id="KW-1133">Transmembrane helix</keyword>
<reference evidence="4 5" key="1">
    <citation type="submission" date="2020-09" db="EMBL/GenBank/DDBJ databases">
        <title>Diversity and distribution of actinomycetes associated with coral in the coast of Hainan.</title>
        <authorList>
            <person name="Li F."/>
        </authorList>
    </citation>
    <scope>NUCLEOTIDE SEQUENCE [LARGE SCALE GENOMIC DNA]</scope>
    <source>
        <strain evidence="4 5">HNM0947</strain>
    </source>
</reference>
<organism evidence="4 5">
    <name type="scientific">Nocardiopsis coralli</name>
    <dbReference type="NCBI Taxonomy" id="2772213"/>
    <lineage>
        <taxon>Bacteria</taxon>
        <taxon>Bacillati</taxon>
        <taxon>Actinomycetota</taxon>
        <taxon>Actinomycetes</taxon>
        <taxon>Streptosporangiales</taxon>
        <taxon>Nocardiopsidaceae</taxon>
        <taxon>Nocardiopsis</taxon>
    </lineage>
</organism>
<name>A0ABR9P810_9ACTN</name>
<feature type="transmembrane region" description="Helical" evidence="2">
    <location>
        <begin position="417"/>
        <end position="436"/>
    </location>
</feature>
<sequence>MNADDIPRDPTSAPEPGPAPARKRPRVPRAAQAPGRVWLAALGAGVAAALLALLLFPHESMPDAAFEGDEALVSDLEASVDEDFVQGMAVARFPVDDTGAVEWAFAGTSEGSTPVDADTQFETASVFKTFTAMTLADMVENGETSLDRTLGEVFPDIDFADDRVADATLEQVANHHAGLSPGAPGAPDGFVRGLVFGDAYRHALSPQEYLPQTTATAPDSYVYSNIGYAVLSEALAQESGTPYEDLVRERVLDPLGMDDTVISEGIPEGGAPPYVEPGARSEEWVNTDYAGAGITTWSTTADLTRFMTAVAEGTAPGMGALDVQRENVELTGLSDDAEESEGIGGNLDMGLGWHILDVPDAGSVSWHSGGSFGTRTMVAVSENEAVVIMANSFMVETVPLAFELLSDDPEPIPGMPAPVLVAQTVVMSLVPALMLLTFVARRRTLVTQRPLDRLRLVSFPLGALAWLLAALKFGAWSVTPHAVAAVAVGAIAAAVTVGVWHWKRIPGEAARWRWLHITVFVLSLLFSLALGGFSAYGLAVVR</sequence>
<dbReference type="EMBL" id="JADBGI010000011">
    <property type="protein sequence ID" value="MBE2999944.1"/>
    <property type="molecule type" value="Genomic_DNA"/>
</dbReference>
<comment type="caution">
    <text evidence="4">The sequence shown here is derived from an EMBL/GenBank/DDBJ whole genome shotgun (WGS) entry which is preliminary data.</text>
</comment>
<feature type="domain" description="Beta-lactamase-related" evidence="3">
    <location>
        <begin position="107"/>
        <end position="393"/>
    </location>
</feature>
<feature type="transmembrane region" description="Helical" evidence="2">
    <location>
        <begin position="456"/>
        <end position="476"/>
    </location>
</feature>
<evidence type="ECO:0000256" key="1">
    <source>
        <dbReference type="SAM" id="MobiDB-lite"/>
    </source>
</evidence>
<dbReference type="Gene3D" id="3.40.710.10">
    <property type="entry name" value="DD-peptidase/beta-lactamase superfamily"/>
    <property type="match status" value="1"/>
</dbReference>
<feature type="transmembrane region" description="Helical" evidence="2">
    <location>
        <begin position="514"/>
        <end position="539"/>
    </location>
</feature>
<evidence type="ECO:0000259" key="3">
    <source>
        <dbReference type="Pfam" id="PF00144"/>
    </source>
</evidence>
<feature type="region of interest" description="Disordered" evidence="1">
    <location>
        <begin position="1"/>
        <end position="29"/>
    </location>
</feature>
<feature type="transmembrane region" description="Helical" evidence="2">
    <location>
        <begin position="37"/>
        <end position="56"/>
    </location>
</feature>
<proteinExistence type="predicted"/>
<gene>
    <name evidence="4" type="ORF">IDM40_14685</name>
</gene>
<evidence type="ECO:0000313" key="4">
    <source>
        <dbReference type="EMBL" id="MBE2999944.1"/>
    </source>
</evidence>
<dbReference type="Pfam" id="PF00144">
    <property type="entry name" value="Beta-lactamase"/>
    <property type="match status" value="1"/>
</dbReference>
<feature type="transmembrane region" description="Helical" evidence="2">
    <location>
        <begin position="482"/>
        <end position="502"/>
    </location>
</feature>
<dbReference type="InterPro" id="IPR050789">
    <property type="entry name" value="Diverse_Enzym_Activities"/>
</dbReference>
<dbReference type="InterPro" id="IPR012338">
    <property type="entry name" value="Beta-lactam/transpept-like"/>
</dbReference>
<keyword evidence="5" id="KW-1185">Reference proteome</keyword>
<dbReference type="RefSeq" id="WP_193122545.1">
    <property type="nucleotide sequence ID" value="NZ_JADBGI010000011.1"/>
</dbReference>
<evidence type="ECO:0000313" key="5">
    <source>
        <dbReference type="Proteomes" id="UP000806528"/>
    </source>
</evidence>
<protein>
    <submittedName>
        <fullName evidence="4">Beta-lactamase family protein</fullName>
    </submittedName>
</protein>